<keyword evidence="1" id="KW-1133">Transmembrane helix</keyword>
<evidence type="ECO:0000313" key="3">
    <source>
        <dbReference type="Proteomes" id="UP000013964"/>
    </source>
</evidence>
<dbReference type="eggNOG" id="COG2801">
    <property type="taxonomic scope" value="Bacteria"/>
</dbReference>
<dbReference type="EMBL" id="CP005077">
    <property type="protein sequence ID" value="AGM25566.1"/>
    <property type="molecule type" value="Genomic_DNA"/>
</dbReference>
<organism evidence="2 3">
    <name type="scientific">Spiroplasma chrysopicola DF-1</name>
    <dbReference type="NCBI Taxonomy" id="1276227"/>
    <lineage>
        <taxon>Bacteria</taxon>
        <taxon>Bacillati</taxon>
        <taxon>Mycoplasmatota</taxon>
        <taxon>Mollicutes</taxon>
        <taxon>Entomoplasmatales</taxon>
        <taxon>Spiroplasmataceae</taxon>
        <taxon>Spiroplasma</taxon>
    </lineage>
</organism>
<dbReference type="Proteomes" id="UP000013964">
    <property type="component" value="Chromosome"/>
</dbReference>
<dbReference type="STRING" id="1276227.SCHRY_v1c09940"/>
<dbReference type="KEGG" id="scr:SCHRY_v1c09940"/>
<dbReference type="HOGENOM" id="CLU_1609751_0_0_14"/>
<reference evidence="2 3" key="1">
    <citation type="journal article" date="2013" name="Genome Biol. Evol.">
        <title>Complete genomes of two dipteran-associated spiroplasmas provided insights into the origin, dynamics, and impacts of viral invasion in spiroplasma.</title>
        <authorList>
            <person name="Ku C."/>
            <person name="Lo W.S."/>
            <person name="Chen L.L."/>
            <person name="Kuo C.H."/>
        </authorList>
    </citation>
    <scope>NUCLEOTIDE SEQUENCE [LARGE SCALE GENOMIC DNA]</scope>
    <source>
        <strain evidence="2 3">DF-1</strain>
    </source>
</reference>
<keyword evidence="1" id="KW-0812">Transmembrane</keyword>
<dbReference type="RefSeq" id="WP_016339384.1">
    <property type="nucleotide sequence ID" value="NC_021280.1"/>
</dbReference>
<protein>
    <submittedName>
        <fullName evidence="2">Uncharacterized protein</fullName>
    </submittedName>
</protein>
<accession>R4UJS9</accession>
<feature type="transmembrane region" description="Helical" evidence="1">
    <location>
        <begin position="122"/>
        <end position="142"/>
    </location>
</feature>
<dbReference type="AlphaFoldDB" id="R4UJS9"/>
<keyword evidence="3" id="KW-1185">Reference proteome</keyword>
<gene>
    <name evidence="2" type="ORF">SCHRY_v1c09940</name>
</gene>
<proteinExistence type="predicted"/>
<name>R4UJS9_9MOLU</name>
<keyword evidence="1" id="KW-0472">Membrane</keyword>
<evidence type="ECO:0000313" key="2">
    <source>
        <dbReference type="EMBL" id="AGM25566.1"/>
    </source>
</evidence>
<evidence type="ECO:0000256" key="1">
    <source>
        <dbReference type="SAM" id="Phobius"/>
    </source>
</evidence>
<sequence length="165" mass="20371">MVTNIITGNELYKLHRGFKKWYGRVESIKETNYIYPHLSNYFNLCHKYYLKSQSINKSIKLFYKGKQTFYTWSNKIKKFLVNSYDFEWFKKTSTRPKTIHYRYSKIYKSKIAKMMKTYREKYGTGIYEFYNLTIILCIIFLYSKLFQTSHYQHGHNYHRLFYFTV</sequence>